<organism evidence="3 4">
    <name type="scientific">Clonostachys byssicola</name>
    <dbReference type="NCBI Taxonomy" id="160290"/>
    <lineage>
        <taxon>Eukaryota</taxon>
        <taxon>Fungi</taxon>
        <taxon>Dikarya</taxon>
        <taxon>Ascomycota</taxon>
        <taxon>Pezizomycotina</taxon>
        <taxon>Sordariomycetes</taxon>
        <taxon>Hypocreomycetidae</taxon>
        <taxon>Hypocreales</taxon>
        <taxon>Bionectriaceae</taxon>
        <taxon>Clonostachys</taxon>
    </lineage>
</organism>
<dbReference type="Gene3D" id="3.90.1150.10">
    <property type="entry name" value="Aspartate Aminotransferase, domain 1"/>
    <property type="match status" value="1"/>
</dbReference>
<keyword evidence="1" id="KW-0663">Pyridoxal phosphate</keyword>
<dbReference type="InterPro" id="IPR015421">
    <property type="entry name" value="PyrdxlP-dep_Trfase_major"/>
</dbReference>
<protein>
    <recommendedName>
        <fullName evidence="2">Aminotransferase class V domain-containing protein</fullName>
    </recommendedName>
</protein>
<evidence type="ECO:0000313" key="4">
    <source>
        <dbReference type="Proteomes" id="UP000754883"/>
    </source>
</evidence>
<accession>A0A9N9Y9C7</accession>
<dbReference type="SUPFAM" id="SSF53383">
    <property type="entry name" value="PLP-dependent transferases"/>
    <property type="match status" value="1"/>
</dbReference>
<evidence type="ECO:0000256" key="1">
    <source>
        <dbReference type="ARBA" id="ARBA00022898"/>
    </source>
</evidence>
<feature type="domain" description="Aminotransferase class V" evidence="2">
    <location>
        <begin position="84"/>
        <end position="409"/>
    </location>
</feature>
<evidence type="ECO:0000313" key="3">
    <source>
        <dbReference type="EMBL" id="CAH0002504.1"/>
    </source>
</evidence>
<dbReference type="PANTHER" id="PTHR43586:SF8">
    <property type="entry name" value="CYSTEINE DESULFURASE 1, CHLOROPLASTIC"/>
    <property type="match status" value="1"/>
</dbReference>
<gene>
    <name evidence="3" type="ORF">CBYS24578_00002056</name>
</gene>
<name>A0A9N9Y9C7_9HYPO</name>
<dbReference type="Proteomes" id="UP000754883">
    <property type="component" value="Unassembled WGS sequence"/>
</dbReference>
<dbReference type="InterPro" id="IPR000192">
    <property type="entry name" value="Aminotrans_V_dom"/>
</dbReference>
<dbReference type="Gene3D" id="3.40.640.10">
    <property type="entry name" value="Type I PLP-dependent aspartate aminotransferase-like (Major domain)"/>
    <property type="match status" value="1"/>
</dbReference>
<dbReference type="Pfam" id="PF00266">
    <property type="entry name" value="Aminotran_5"/>
    <property type="match status" value="1"/>
</dbReference>
<proteinExistence type="predicted"/>
<reference evidence="3" key="1">
    <citation type="submission" date="2021-10" db="EMBL/GenBank/DDBJ databases">
        <authorList>
            <person name="Piombo E."/>
        </authorList>
    </citation>
    <scope>NUCLEOTIDE SEQUENCE</scope>
</reference>
<dbReference type="InterPro" id="IPR015422">
    <property type="entry name" value="PyrdxlP-dep_Trfase_small"/>
</dbReference>
<sequence length="427" mass="46447">MAPSLVESNGDSNRTDAVAAISKSASTSLDKFALFRRLVPVASDGKVTFLNASFSPPANLITHAAITRYANEALQDRHPKPAWQAAGAETRAALARYINAPSPDDIAFMRDTTEGLNSFIHSIKFQPGDNVVILDTEHPNHGYGWMAMRSFGLEVRQVPTIAAAEKSGVTAATADTFAPYVDERTIAVGLSSIMFHSGQWNDVAGISAAFRPKGIHVLVDMTQQVGFADVDVQQLGVSAAAFGMHKGLNCPTGLAALYVDPKVIPELTNPPPVVGYGAVQNVRGDLLVSSEGLIFHPSARRFEHLNISLIAIAAARAWIEFYVDVMKPKDVEEHLFRLGDALRVQLKPLGIDIVGPTSRQEHAPHLYILDLHDPRWVQLLKDNDIIVTPYRLGIRVSFGFYNNLDDVERISQVLAKGVEAGLPFGRQ</sequence>
<keyword evidence="4" id="KW-1185">Reference proteome</keyword>
<dbReference type="InterPro" id="IPR015424">
    <property type="entry name" value="PyrdxlP-dep_Trfase"/>
</dbReference>
<dbReference type="AlphaFoldDB" id="A0A9N9Y9C7"/>
<comment type="caution">
    <text evidence="3">The sequence shown here is derived from an EMBL/GenBank/DDBJ whole genome shotgun (WGS) entry which is preliminary data.</text>
</comment>
<dbReference type="PANTHER" id="PTHR43586">
    <property type="entry name" value="CYSTEINE DESULFURASE"/>
    <property type="match status" value="1"/>
</dbReference>
<evidence type="ECO:0000259" key="2">
    <source>
        <dbReference type="Pfam" id="PF00266"/>
    </source>
</evidence>
<dbReference type="OrthoDB" id="5978656at2759"/>
<dbReference type="EMBL" id="CABFNO020001560">
    <property type="protein sequence ID" value="CAH0002504.1"/>
    <property type="molecule type" value="Genomic_DNA"/>
</dbReference>